<name>A0A1V6NP43_PENDC</name>
<organism evidence="2 3">
    <name type="scientific">Penicillium decumbens</name>
    <dbReference type="NCBI Taxonomy" id="69771"/>
    <lineage>
        <taxon>Eukaryota</taxon>
        <taxon>Fungi</taxon>
        <taxon>Dikarya</taxon>
        <taxon>Ascomycota</taxon>
        <taxon>Pezizomycotina</taxon>
        <taxon>Eurotiomycetes</taxon>
        <taxon>Eurotiomycetidae</taxon>
        <taxon>Eurotiales</taxon>
        <taxon>Aspergillaceae</taxon>
        <taxon>Penicillium</taxon>
    </lineage>
</organism>
<dbReference type="OrthoDB" id="4240221at2759"/>
<sequence>MRASILVLGFLTSLSYALPKADQTCREPTLSCSKIATWGQPMACCYPLTCATEGNSTIGTCPHQN</sequence>
<comment type="caution">
    <text evidence="2">The sequence shown here is derived from an EMBL/GenBank/DDBJ whole genome shotgun (WGS) entry which is preliminary data.</text>
</comment>
<protein>
    <submittedName>
        <fullName evidence="2">Uncharacterized protein</fullName>
    </submittedName>
</protein>
<proteinExistence type="predicted"/>
<feature type="chain" id="PRO_5012189989" evidence="1">
    <location>
        <begin position="18"/>
        <end position="65"/>
    </location>
</feature>
<reference evidence="3" key="1">
    <citation type="journal article" date="2017" name="Nat. Microbiol.">
        <title>Global analysis of biosynthetic gene clusters reveals vast potential of secondary metabolite production in Penicillium species.</title>
        <authorList>
            <person name="Nielsen J.C."/>
            <person name="Grijseels S."/>
            <person name="Prigent S."/>
            <person name="Ji B."/>
            <person name="Dainat J."/>
            <person name="Nielsen K.F."/>
            <person name="Frisvad J.C."/>
            <person name="Workman M."/>
            <person name="Nielsen J."/>
        </authorList>
    </citation>
    <scope>NUCLEOTIDE SEQUENCE [LARGE SCALE GENOMIC DNA]</scope>
    <source>
        <strain evidence="3">IBT 11843</strain>
    </source>
</reference>
<feature type="signal peptide" evidence="1">
    <location>
        <begin position="1"/>
        <end position="17"/>
    </location>
</feature>
<keyword evidence="3" id="KW-1185">Reference proteome</keyword>
<keyword evidence="1" id="KW-0732">Signal</keyword>
<accession>A0A1V6NP43</accession>
<dbReference type="EMBL" id="MDYL01000047">
    <property type="protein sequence ID" value="OQD66337.1"/>
    <property type="molecule type" value="Genomic_DNA"/>
</dbReference>
<gene>
    <name evidence="2" type="ORF">PENDEC_c047G04738</name>
</gene>
<dbReference type="Proteomes" id="UP000191522">
    <property type="component" value="Unassembled WGS sequence"/>
</dbReference>
<evidence type="ECO:0000313" key="2">
    <source>
        <dbReference type="EMBL" id="OQD66337.1"/>
    </source>
</evidence>
<dbReference type="AlphaFoldDB" id="A0A1V6NP43"/>
<evidence type="ECO:0000313" key="3">
    <source>
        <dbReference type="Proteomes" id="UP000191522"/>
    </source>
</evidence>
<evidence type="ECO:0000256" key="1">
    <source>
        <dbReference type="SAM" id="SignalP"/>
    </source>
</evidence>